<dbReference type="AlphaFoldDB" id="A0A2M8WQ44"/>
<dbReference type="EMBL" id="PGTY01000001">
    <property type="protein sequence ID" value="PJI93058.1"/>
    <property type="molecule type" value="Genomic_DNA"/>
</dbReference>
<dbReference type="InterPro" id="IPR017972">
    <property type="entry name" value="Cyt_P450_CS"/>
</dbReference>
<evidence type="ECO:0000256" key="3">
    <source>
        <dbReference type="PIRSR" id="PIRSR602401-1"/>
    </source>
</evidence>
<evidence type="ECO:0000256" key="2">
    <source>
        <dbReference type="ARBA" id="ARBA00010617"/>
    </source>
</evidence>
<dbReference type="PANTHER" id="PTHR24305">
    <property type="entry name" value="CYTOCHROME P450"/>
    <property type="match status" value="1"/>
</dbReference>
<dbReference type="PANTHER" id="PTHR24305:SF166">
    <property type="entry name" value="CYTOCHROME P450 12A4, MITOCHONDRIAL-RELATED"/>
    <property type="match status" value="1"/>
</dbReference>
<proteinExistence type="inferred from homology"/>
<dbReference type="Gene3D" id="1.10.630.10">
    <property type="entry name" value="Cytochrome P450"/>
    <property type="match status" value="1"/>
</dbReference>
<dbReference type="SUPFAM" id="SSF48264">
    <property type="entry name" value="Cytochrome P450"/>
    <property type="match status" value="1"/>
</dbReference>
<reference evidence="5 6" key="1">
    <citation type="submission" date="2017-11" db="EMBL/GenBank/DDBJ databases">
        <title>Genomic Encyclopedia of Archaeal and Bacterial Type Strains, Phase II (KMG-II): From Individual Species to Whole Genera.</title>
        <authorList>
            <person name="Goeker M."/>
        </authorList>
    </citation>
    <scope>NUCLEOTIDE SEQUENCE [LARGE SCALE GENOMIC DNA]</scope>
    <source>
        <strain evidence="5 6">DSM 29128</strain>
    </source>
</reference>
<dbReference type="InterPro" id="IPR036396">
    <property type="entry name" value="Cyt_P450_sf"/>
</dbReference>
<dbReference type="CDD" id="cd00302">
    <property type="entry name" value="cytochrome_P450"/>
    <property type="match status" value="1"/>
</dbReference>
<dbReference type="PROSITE" id="PS00086">
    <property type="entry name" value="CYTOCHROME_P450"/>
    <property type="match status" value="1"/>
</dbReference>
<evidence type="ECO:0000256" key="1">
    <source>
        <dbReference type="ARBA" id="ARBA00001971"/>
    </source>
</evidence>
<gene>
    <name evidence="5" type="ORF">BC777_1926</name>
</gene>
<dbReference type="PRINTS" id="PR00385">
    <property type="entry name" value="P450"/>
</dbReference>
<name>A0A2M8WQ44_9RHOB</name>
<sequence>MTELIRTTGTPLIEAWLSSPCHVLYHLAKAKPGQNLDIELGGAVFHLVQDADTAHTILRDRNESFHKYFGSYARLFGESRLTVNGGHWRKLRDYSQSYIVDANADDLVRTARGYFQAACTDLLANSGGVEYPVADVIDFAAAETVSDMVLGFPLKEWGSATLDDVRKILRLASWENFPRPSASGVEQSFLALDAEDAKADLQARFSAILANKAGSEGGTLIADLAQAGPDEVDSFGELATLLFAGFDTTASAITWSMWLLAQDPALQARLRASVKGMATRQTLTAKEVLALDDLNAFVIEALRIFPPVPVLSRLVVEDMQIDGWSLKKGHRVLLSIIGVQQDSRVFPDPLDVRPQRHPNGALTKDRANHFMPFGDGRRVCPGARFANLEILVALAVILDTMQLDPPAAPKIELRWDASMRQANGTKLAMTALH</sequence>
<dbReference type="GO" id="GO:0020037">
    <property type="term" value="F:heme binding"/>
    <property type="evidence" value="ECO:0007669"/>
    <property type="project" value="InterPro"/>
</dbReference>
<accession>A0A2M8WQ44</accession>
<feature type="binding site" description="axial binding residue" evidence="3">
    <location>
        <position position="380"/>
    </location>
    <ligand>
        <name>heme</name>
        <dbReference type="ChEBI" id="CHEBI:30413"/>
    </ligand>
    <ligandPart>
        <name>Fe</name>
        <dbReference type="ChEBI" id="CHEBI:18248"/>
    </ligandPart>
</feature>
<keyword evidence="3 4" id="KW-0479">Metal-binding</keyword>
<dbReference type="InterPro" id="IPR050121">
    <property type="entry name" value="Cytochrome_P450_monoxygenase"/>
</dbReference>
<evidence type="ECO:0000256" key="4">
    <source>
        <dbReference type="RuleBase" id="RU000461"/>
    </source>
</evidence>
<evidence type="ECO:0000313" key="5">
    <source>
        <dbReference type="EMBL" id="PJI93058.1"/>
    </source>
</evidence>
<dbReference type="InterPro" id="IPR001128">
    <property type="entry name" value="Cyt_P450"/>
</dbReference>
<comment type="similarity">
    <text evidence="2 4">Belongs to the cytochrome P450 family.</text>
</comment>
<dbReference type="RefSeq" id="WP_168769119.1">
    <property type="nucleotide sequence ID" value="NZ_PGTY01000001.1"/>
</dbReference>
<keyword evidence="4" id="KW-0503">Monooxygenase</keyword>
<comment type="cofactor">
    <cofactor evidence="1 3">
        <name>heme</name>
        <dbReference type="ChEBI" id="CHEBI:30413"/>
    </cofactor>
</comment>
<keyword evidence="6" id="KW-1185">Reference proteome</keyword>
<comment type="caution">
    <text evidence="5">The sequence shown here is derived from an EMBL/GenBank/DDBJ whole genome shotgun (WGS) entry which is preliminary data.</text>
</comment>
<organism evidence="5 6">
    <name type="scientific">Yoonia maricola</name>
    <dbReference type="NCBI Taxonomy" id="420999"/>
    <lineage>
        <taxon>Bacteria</taxon>
        <taxon>Pseudomonadati</taxon>
        <taxon>Pseudomonadota</taxon>
        <taxon>Alphaproteobacteria</taxon>
        <taxon>Rhodobacterales</taxon>
        <taxon>Paracoccaceae</taxon>
        <taxon>Yoonia</taxon>
    </lineage>
</organism>
<dbReference type="InterPro" id="IPR002401">
    <property type="entry name" value="Cyt_P450_E_grp-I"/>
</dbReference>
<keyword evidence="3 4" id="KW-0349">Heme</keyword>
<keyword evidence="4" id="KW-0560">Oxidoreductase</keyword>
<protein>
    <submittedName>
        <fullName evidence="5">Cytochrome P450</fullName>
    </submittedName>
</protein>
<dbReference type="GO" id="GO:0005506">
    <property type="term" value="F:iron ion binding"/>
    <property type="evidence" value="ECO:0007669"/>
    <property type="project" value="InterPro"/>
</dbReference>
<dbReference type="GO" id="GO:0016705">
    <property type="term" value="F:oxidoreductase activity, acting on paired donors, with incorporation or reduction of molecular oxygen"/>
    <property type="evidence" value="ECO:0007669"/>
    <property type="project" value="InterPro"/>
</dbReference>
<dbReference type="GO" id="GO:0004497">
    <property type="term" value="F:monooxygenase activity"/>
    <property type="evidence" value="ECO:0007669"/>
    <property type="project" value="UniProtKB-KW"/>
</dbReference>
<keyword evidence="3 4" id="KW-0408">Iron</keyword>
<dbReference type="Pfam" id="PF00067">
    <property type="entry name" value="p450"/>
    <property type="match status" value="1"/>
</dbReference>
<dbReference type="PRINTS" id="PR00463">
    <property type="entry name" value="EP450I"/>
</dbReference>
<evidence type="ECO:0000313" key="6">
    <source>
        <dbReference type="Proteomes" id="UP000228531"/>
    </source>
</evidence>
<dbReference type="Proteomes" id="UP000228531">
    <property type="component" value="Unassembled WGS sequence"/>
</dbReference>